<dbReference type="AlphaFoldDB" id="A0A3B0R3X6"/>
<reference evidence="1" key="1">
    <citation type="submission" date="2018-06" db="EMBL/GenBank/DDBJ databases">
        <authorList>
            <person name="Zhirakovskaya E."/>
        </authorList>
    </citation>
    <scope>NUCLEOTIDE SEQUENCE</scope>
</reference>
<sequence>MNKMNKELLILIFFLLIKTTFGQNKEVDIDKLETTEDVESFIHSFDKGYEKFELKSIGEFNSKNKKNNFCKRVSDSLEITKPFYKSDFDNNGLTDIIAIGNYYHFKILVVMNFGKDSLKLNRLTRRIFQNCVFPKIVNDTIIDYYYQTQPNWNSKEKARLAKKS</sequence>
<gene>
    <name evidence="1" type="ORF">MNBD_BACTEROID02-606</name>
</gene>
<name>A0A3B0R3X6_9ZZZZ</name>
<proteinExistence type="predicted"/>
<dbReference type="EMBL" id="UOEB01000331">
    <property type="protein sequence ID" value="VAV86347.1"/>
    <property type="molecule type" value="Genomic_DNA"/>
</dbReference>
<evidence type="ECO:0000313" key="1">
    <source>
        <dbReference type="EMBL" id="VAV86347.1"/>
    </source>
</evidence>
<accession>A0A3B0R3X6</accession>
<protein>
    <submittedName>
        <fullName evidence="1">Uncharacterized protein</fullName>
    </submittedName>
</protein>
<feature type="non-terminal residue" evidence="1">
    <location>
        <position position="164"/>
    </location>
</feature>
<organism evidence="1">
    <name type="scientific">hydrothermal vent metagenome</name>
    <dbReference type="NCBI Taxonomy" id="652676"/>
    <lineage>
        <taxon>unclassified sequences</taxon>
        <taxon>metagenomes</taxon>
        <taxon>ecological metagenomes</taxon>
    </lineage>
</organism>